<organism evidence="1 2">
    <name type="scientific">Streptomyces pseudovenezuelae</name>
    <dbReference type="NCBI Taxonomy" id="67350"/>
    <lineage>
        <taxon>Bacteria</taxon>
        <taxon>Bacillati</taxon>
        <taxon>Actinomycetota</taxon>
        <taxon>Actinomycetes</taxon>
        <taxon>Kitasatosporales</taxon>
        <taxon>Streptomycetaceae</taxon>
        <taxon>Streptomyces</taxon>
        <taxon>Streptomyces aurantiacus group</taxon>
    </lineage>
</organism>
<dbReference type="InterPro" id="IPR001753">
    <property type="entry name" value="Enoyl-CoA_hydra/iso"/>
</dbReference>
<dbReference type="CDD" id="cd06558">
    <property type="entry name" value="crotonase-like"/>
    <property type="match status" value="1"/>
</dbReference>
<dbReference type="SUPFAM" id="SSF52096">
    <property type="entry name" value="ClpP/crotonase"/>
    <property type="match status" value="1"/>
</dbReference>
<keyword evidence="2" id="KW-1185">Reference proteome</keyword>
<name>A0ABT6M1Z5_9ACTN</name>
<dbReference type="EMBL" id="JARXVH010000037">
    <property type="protein sequence ID" value="MDH6222576.1"/>
    <property type="molecule type" value="Genomic_DNA"/>
</dbReference>
<comment type="caution">
    <text evidence="1">The sequence shown here is derived from an EMBL/GenBank/DDBJ whole genome shotgun (WGS) entry which is preliminary data.</text>
</comment>
<dbReference type="InterPro" id="IPR053545">
    <property type="entry name" value="Enoyl-CoA_hydratase-like"/>
</dbReference>
<dbReference type="Proteomes" id="UP001160499">
    <property type="component" value="Unassembled WGS sequence"/>
</dbReference>
<dbReference type="Pfam" id="PF00378">
    <property type="entry name" value="ECH_1"/>
    <property type="match status" value="1"/>
</dbReference>
<dbReference type="NCBIfam" id="NF042431">
    <property type="entry name" value="EnCoAhydt_DpgB"/>
    <property type="match status" value="1"/>
</dbReference>
<proteinExistence type="predicted"/>
<dbReference type="PANTHER" id="PTHR43459">
    <property type="entry name" value="ENOYL-COA HYDRATASE"/>
    <property type="match status" value="1"/>
</dbReference>
<dbReference type="InterPro" id="IPR029045">
    <property type="entry name" value="ClpP/crotonase-like_dom_sf"/>
</dbReference>
<evidence type="ECO:0000313" key="1">
    <source>
        <dbReference type="EMBL" id="MDH6222576.1"/>
    </source>
</evidence>
<gene>
    <name evidence="1" type="ORF">M2283_009927</name>
</gene>
<protein>
    <submittedName>
        <fullName evidence="1">Isomerase DpgB</fullName>
    </submittedName>
</protein>
<sequence length="223" mass="22996">MSTMSEALALTVDGSEPLSAATVGAVQEICDRAEDRAAHGPLTVHATGTPQGDWTGGLDVMLVSKWERALRRLERLPLATVAVADGDCGGTALDVFLAADVRAVTPGTRLLVARDKTGTWPGMAGYRLAQLAGPAGVRRAVLFGLPVEGPEAVRLGLADEMVDDPAVTVAAVAGLTSGLAGKELAIRRQLLFDAATTSFEDALGPHLAACDRALRTTAEEAAS</sequence>
<evidence type="ECO:0000313" key="2">
    <source>
        <dbReference type="Proteomes" id="UP001160499"/>
    </source>
</evidence>
<dbReference type="Gene3D" id="3.90.226.10">
    <property type="entry name" value="2-enoyl-CoA Hydratase, Chain A, domain 1"/>
    <property type="match status" value="1"/>
</dbReference>
<dbReference type="GO" id="GO:0016853">
    <property type="term" value="F:isomerase activity"/>
    <property type="evidence" value="ECO:0007669"/>
    <property type="project" value="UniProtKB-KW"/>
</dbReference>
<dbReference type="PANTHER" id="PTHR43459:SF1">
    <property type="entry name" value="EG:BACN32G11.4 PROTEIN"/>
    <property type="match status" value="1"/>
</dbReference>
<reference evidence="1 2" key="1">
    <citation type="submission" date="2023-04" db="EMBL/GenBank/DDBJ databases">
        <title>Forest soil microbial communities from Buena Vista Peninsula, Colon Province, Panama.</title>
        <authorList>
            <person name="Bouskill N."/>
        </authorList>
    </citation>
    <scope>NUCLEOTIDE SEQUENCE [LARGE SCALE GENOMIC DNA]</scope>
    <source>
        <strain evidence="1 2">GGS1</strain>
    </source>
</reference>
<accession>A0ABT6M1Z5</accession>
<keyword evidence="1" id="KW-0413">Isomerase</keyword>